<keyword evidence="2" id="KW-1185">Reference proteome</keyword>
<protein>
    <submittedName>
        <fullName evidence="1">Uncharacterized protein</fullName>
    </submittedName>
</protein>
<accession>A0ACB9LGB7</accession>
<gene>
    <name evidence="1" type="ORF">L6164_031302</name>
</gene>
<evidence type="ECO:0000313" key="2">
    <source>
        <dbReference type="Proteomes" id="UP000828941"/>
    </source>
</evidence>
<comment type="caution">
    <text evidence="1">The sequence shown here is derived from an EMBL/GenBank/DDBJ whole genome shotgun (WGS) entry which is preliminary data.</text>
</comment>
<evidence type="ECO:0000313" key="1">
    <source>
        <dbReference type="EMBL" id="KAI4308204.1"/>
    </source>
</evidence>
<sequence>MDPRERNAPSPRMTVPQFGGWENNALGATNYSVVFTQARQNKKHQKADLSEVRRRGIGKEEELAKETHQNNPHHHHHDHHHHGQHHHGLVPAQVHPQEDTVVVKRRMLTYINCCIRP</sequence>
<dbReference type="EMBL" id="CM039437">
    <property type="protein sequence ID" value="KAI4308204.1"/>
    <property type="molecule type" value="Genomic_DNA"/>
</dbReference>
<name>A0ACB9LGB7_BAUVA</name>
<organism evidence="1 2">
    <name type="scientific">Bauhinia variegata</name>
    <name type="common">Purple orchid tree</name>
    <name type="synonym">Phanera variegata</name>
    <dbReference type="NCBI Taxonomy" id="167791"/>
    <lineage>
        <taxon>Eukaryota</taxon>
        <taxon>Viridiplantae</taxon>
        <taxon>Streptophyta</taxon>
        <taxon>Embryophyta</taxon>
        <taxon>Tracheophyta</taxon>
        <taxon>Spermatophyta</taxon>
        <taxon>Magnoliopsida</taxon>
        <taxon>eudicotyledons</taxon>
        <taxon>Gunneridae</taxon>
        <taxon>Pentapetalae</taxon>
        <taxon>rosids</taxon>
        <taxon>fabids</taxon>
        <taxon>Fabales</taxon>
        <taxon>Fabaceae</taxon>
        <taxon>Cercidoideae</taxon>
        <taxon>Cercideae</taxon>
        <taxon>Bauhiniinae</taxon>
        <taxon>Bauhinia</taxon>
    </lineage>
</organism>
<reference evidence="1 2" key="1">
    <citation type="journal article" date="2022" name="DNA Res.">
        <title>Chromosomal-level genome assembly of the orchid tree Bauhinia variegata (Leguminosae; Cercidoideae) supports the allotetraploid origin hypothesis of Bauhinia.</title>
        <authorList>
            <person name="Zhong Y."/>
            <person name="Chen Y."/>
            <person name="Zheng D."/>
            <person name="Pang J."/>
            <person name="Liu Y."/>
            <person name="Luo S."/>
            <person name="Meng S."/>
            <person name="Qian L."/>
            <person name="Wei D."/>
            <person name="Dai S."/>
            <person name="Zhou R."/>
        </authorList>
    </citation>
    <scope>NUCLEOTIDE SEQUENCE [LARGE SCALE GENOMIC DNA]</scope>
    <source>
        <strain evidence="1">BV-YZ2020</strain>
    </source>
</reference>
<dbReference type="Proteomes" id="UP000828941">
    <property type="component" value="Chromosome 12"/>
</dbReference>
<proteinExistence type="predicted"/>